<dbReference type="Proteomes" id="UP001305521">
    <property type="component" value="Chromosome"/>
</dbReference>
<protein>
    <submittedName>
        <fullName evidence="1">Uncharacterized protein</fullName>
    </submittedName>
</protein>
<proteinExistence type="predicted"/>
<gene>
    <name evidence="1" type="ORF">R9Z33_06070</name>
</gene>
<dbReference type="RefSeq" id="WP_318650411.1">
    <property type="nucleotide sequence ID" value="NZ_CP137852.1"/>
</dbReference>
<reference evidence="1 2" key="1">
    <citation type="submission" date="2023-11" db="EMBL/GenBank/DDBJ databases">
        <title>Arctic aerobic anoxygenic photoheterotroph Sediminicoccus rosea KRV36 adapts its photosynthesis to long days of polar summer.</title>
        <authorList>
            <person name="Tomasch J."/>
            <person name="Kopejtka K."/>
            <person name="Bily T."/>
            <person name="Gardiner A.T."/>
            <person name="Gardian Z."/>
            <person name="Shivaramu S."/>
            <person name="Koblizek M."/>
            <person name="Engelhardt F."/>
            <person name="Kaftan D."/>
        </authorList>
    </citation>
    <scope>NUCLEOTIDE SEQUENCE [LARGE SCALE GENOMIC DNA]</scope>
    <source>
        <strain evidence="1 2">R-30</strain>
    </source>
</reference>
<name>A0ABZ0PLU7_9PROT</name>
<keyword evidence="2" id="KW-1185">Reference proteome</keyword>
<evidence type="ECO:0000313" key="1">
    <source>
        <dbReference type="EMBL" id="WPB86437.1"/>
    </source>
</evidence>
<sequence>MTAAHRAGMAALPRRMVLDLPDGRSLAVSRGGFGDISQFIFASTPEAQLAE</sequence>
<evidence type="ECO:0000313" key="2">
    <source>
        <dbReference type="Proteomes" id="UP001305521"/>
    </source>
</evidence>
<organism evidence="1 2">
    <name type="scientific">Sediminicoccus rosea</name>
    <dbReference type="NCBI Taxonomy" id="1225128"/>
    <lineage>
        <taxon>Bacteria</taxon>
        <taxon>Pseudomonadati</taxon>
        <taxon>Pseudomonadota</taxon>
        <taxon>Alphaproteobacteria</taxon>
        <taxon>Acetobacterales</taxon>
        <taxon>Roseomonadaceae</taxon>
        <taxon>Sediminicoccus</taxon>
    </lineage>
</organism>
<accession>A0ABZ0PLU7</accession>
<dbReference type="EMBL" id="CP137852">
    <property type="protein sequence ID" value="WPB86437.1"/>
    <property type="molecule type" value="Genomic_DNA"/>
</dbReference>